<evidence type="ECO:0000256" key="4">
    <source>
        <dbReference type="ARBA" id="ARBA00022989"/>
    </source>
</evidence>
<dbReference type="InterPro" id="IPR002159">
    <property type="entry name" value="CD36_fam"/>
</dbReference>
<proteinExistence type="inferred from homology"/>
<dbReference type="PANTHER" id="PTHR11923">
    <property type="entry name" value="SCAVENGER RECEPTOR CLASS B TYPE-1 SR-B1"/>
    <property type="match status" value="1"/>
</dbReference>
<reference evidence="9" key="1">
    <citation type="submission" date="2016-11" db="UniProtKB">
        <authorList>
            <consortium name="WormBaseParasite"/>
        </authorList>
    </citation>
    <scope>IDENTIFICATION</scope>
</reference>
<evidence type="ECO:0000313" key="8">
    <source>
        <dbReference type="Proteomes" id="UP000095287"/>
    </source>
</evidence>
<evidence type="ECO:0000256" key="6">
    <source>
        <dbReference type="ARBA" id="ARBA00023180"/>
    </source>
</evidence>
<dbReference type="GO" id="GO:0005044">
    <property type="term" value="F:scavenger receptor activity"/>
    <property type="evidence" value="ECO:0007669"/>
    <property type="project" value="TreeGrafter"/>
</dbReference>
<comment type="subcellular location">
    <subcellularLocation>
        <location evidence="1">Membrane</location>
    </subcellularLocation>
</comment>
<name>A0A1I8A493_9BILA</name>
<dbReference type="WBParaSite" id="L893_g3286.t1">
    <property type="protein sequence ID" value="L893_g3286.t1"/>
    <property type="gene ID" value="L893_g3286"/>
</dbReference>
<keyword evidence="3 7" id="KW-0812">Transmembrane</keyword>
<organism evidence="8 9">
    <name type="scientific">Steinernema glaseri</name>
    <dbReference type="NCBI Taxonomy" id="37863"/>
    <lineage>
        <taxon>Eukaryota</taxon>
        <taxon>Metazoa</taxon>
        <taxon>Ecdysozoa</taxon>
        <taxon>Nematoda</taxon>
        <taxon>Chromadorea</taxon>
        <taxon>Rhabditida</taxon>
        <taxon>Tylenchina</taxon>
        <taxon>Panagrolaimomorpha</taxon>
        <taxon>Strongyloidoidea</taxon>
        <taxon>Steinernematidae</taxon>
        <taxon>Steinernema</taxon>
    </lineage>
</organism>
<dbReference type="GO" id="GO:0016020">
    <property type="term" value="C:membrane"/>
    <property type="evidence" value="ECO:0007669"/>
    <property type="project" value="UniProtKB-SubCell"/>
</dbReference>
<evidence type="ECO:0000256" key="5">
    <source>
        <dbReference type="ARBA" id="ARBA00023136"/>
    </source>
</evidence>
<accession>A0A1I8A493</accession>
<keyword evidence="8" id="KW-1185">Reference proteome</keyword>
<dbReference type="Pfam" id="PF01130">
    <property type="entry name" value="CD36"/>
    <property type="match status" value="1"/>
</dbReference>
<keyword evidence="4 7" id="KW-1133">Transmembrane helix</keyword>
<evidence type="ECO:0000256" key="1">
    <source>
        <dbReference type="ARBA" id="ARBA00004370"/>
    </source>
</evidence>
<dbReference type="AlphaFoldDB" id="A0A1I8A493"/>
<protein>
    <submittedName>
        <fullName evidence="9">Protein croquemort</fullName>
    </submittedName>
</protein>
<sequence>MGAQFHTSLLPTYLTLSSPRWSPPENLTRCTDDLKKQASQLNGTMGQFFHVQLKKSETPYVYVDDICRSLRLVYDSEVTVRDVAGLRFVIDASTFDYAQPGNCGFCTRLDSDFYDRPAGSFCLPDGLLDLGGCKPMPLKLPDSVSSFIHLIKLPIVASNPHFYGADPEVIDLFPRFRPSKEEDLTALDIEPQTGTLLRANKRLQMSILFRRFPDVSSFSNILPGAYPMFWVNETYTIDDSSWRSLHGSVLGTKRTVELVCYIVGVGFGALLVVLSLVSCFVSICCVHRHQEPREPRVDSKFEELPSAAIRADSTVQLRARPIRRKD</sequence>
<dbReference type="Proteomes" id="UP000095287">
    <property type="component" value="Unplaced"/>
</dbReference>
<feature type="transmembrane region" description="Helical" evidence="7">
    <location>
        <begin position="261"/>
        <end position="286"/>
    </location>
</feature>
<keyword evidence="6" id="KW-0325">Glycoprotein</keyword>
<dbReference type="PRINTS" id="PR01609">
    <property type="entry name" value="CD36FAMILY"/>
</dbReference>
<evidence type="ECO:0000256" key="2">
    <source>
        <dbReference type="ARBA" id="ARBA00010532"/>
    </source>
</evidence>
<evidence type="ECO:0000313" key="9">
    <source>
        <dbReference type="WBParaSite" id="L893_g3286.t1"/>
    </source>
</evidence>
<evidence type="ECO:0000256" key="3">
    <source>
        <dbReference type="ARBA" id="ARBA00022692"/>
    </source>
</evidence>
<keyword evidence="5 7" id="KW-0472">Membrane</keyword>
<evidence type="ECO:0000256" key="7">
    <source>
        <dbReference type="SAM" id="Phobius"/>
    </source>
</evidence>
<dbReference type="GO" id="GO:0005737">
    <property type="term" value="C:cytoplasm"/>
    <property type="evidence" value="ECO:0007669"/>
    <property type="project" value="TreeGrafter"/>
</dbReference>
<dbReference type="PANTHER" id="PTHR11923:SF105">
    <property type="entry name" value="PROTEIN CBR-SCAV-1"/>
    <property type="match status" value="1"/>
</dbReference>
<comment type="similarity">
    <text evidence="2">Belongs to the CD36 family.</text>
</comment>